<dbReference type="PANTHER" id="PTHR37984">
    <property type="entry name" value="PROTEIN CBG26694"/>
    <property type="match status" value="1"/>
</dbReference>
<feature type="domain" description="Integrase catalytic" evidence="1">
    <location>
        <begin position="1"/>
        <end position="80"/>
    </location>
</feature>
<proteinExistence type="predicted"/>
<evidence type="ECO:0000313" key="3">
    <source>
        <dbReference type="Proteomes" id="UP000825935"/>
    </source>
</evidence>
<dbReference type="PROSITE" id="PS50994">
    <property type="entry name" value="INTEGRASE"/>
    <property type="match status" value="1"/>
</dbReference>
<dbReference type="Proteomes" id="UP000825935">
    <property type="component" value="Chromosome 10"/>
</dbReference>
<reference evidence="2" key="1">
    <citation type="submission" date="2021-08" db="EMBL/GenBank/DDBJ databases">
        <title>WGS assembly of Ceratopteris richardii.</title>
        <authorList>
            <person name="Marchant D.B."/>
            <person name="Chen G."/>
            <person name="Jenkins J."/>
            <person name="Shu S."/>
            <person name="Leebens-Mack J."/>
            <person name="Grimwood J."/>
            <person name="Schmutz J."/>
            <person name="Soltis P."/>
            <person name="Soltis D."/>
            <person name="Chen Z.-H."/>
        </authorList>
    </citation>
    <scope>NUCLEOTIDE SEQUENCE</scope>
    <source>
        <strain evidence="2">Whitten #5841</strain>
        <tissue evidence="2">Leaf</tissue>
    </source>
</reference>
<evidence type="ECO:0000259" key="1">
    <source>
        <dbReference type="PROSITE" id="PS50994"/>
    </source>
</evidence>
<dbReference type="InterPro" id="IPR056924">
    <property type="entry name" value="SH3_Tf2-1"/>
</dbReference>
<sequence length="221" mass="25524">MRQERFKTLGTQIRFSSTYHPQINGQAECLNRGIEDYIKAYVQADPKDWADHSEVLELQYNSATHSVTQFAPFELATGKKVITPMVLAGGKLEVMDLHTDAFLKEWRTRLQVAKRHLQSYKDKYIRRNNAQGQPELFTKGDLMLLSAQNISLPINLMPKFGHRWYGPYKILEEYNGVTFKLELPPEVKIHNAFHFLRAQTFLSGYTFWVPSTTAQAPRTTT</sequence>
<dbReference type="Pfam" id="PF24626">
    <property type="entry name" value="SH3_Tf2-1"/>
    <property type="match status" value="1"/>
</dbReference>
<dbReference type="OMA" id="PMIFEES"/>
<dbReference type="EMBL" id="CM035415">
    <property type="protein sequence ID" value="KAH7427571.1"/>
    <property type="molecule type" value="Genomic_DNA"/>
</dbReference>
<organism evidence="2 3">
    <name type="scientific">Ceratopteris richardii</name>
    <name type="common">Triangle waterfern</name>
    <dbReference type="NCBI Taxonomy" id="49495"/>
    <lineage>
        <taxon>Eukaryota</taxon>
        <taxon>Viridiplantae</taxon>
        <taxon>Streptophyta</taxon>
        <taxon>Embryophyta</taxon>
        <taxon>Tracheophyta</taxon>
        <taxon>Polypodiopsida</taxon>
        <taxon>Polypodiidae</taxon>
        <taxon>Polypodiales</taxon>
        <taxon>Pteridineae</taxon>
        <taxon>Pteridaceae</taxon>
        <taxon>Parkerioideae</taxon>
        <taxon>Ceratopteris</taxon>
    </lineage>
</organism>
<dbReference type="GO" id="GO:0003676">
    <property type="term" value="F:nucleic acid binding"/>
    <property type="evidence" value="ECO:0007669"/>
    <property type="project" value="InterPro"/>
</dbReference>
<dbReference type="InterPro" id="IPR036397">
    <property type="entry name" value="RNaseH_sf"/>
</dbReference>
<dbReference type="Gene3D" id="3.30.420.10">
    <property type="entry name" value="Ribonuclease H-like superfamily/Ribonuclease H"/>
    <property type="match status" value="1"/>
</dbReference>
<dbReference type="PANTHER" id="PTHR37984:SF15">
    <property type="entry name" value="INTEGRASE CATALYTIC DOMAIN-CONTAINING PROTEIN"/>
    <property type="match status" value="1"/>
</dbReference>
<gene>
    <name evidence="2" type="ORF">KP509_10G049800</name>
</gene>
<dbReference type="SUPFAM" id="SSF53098">
    <property type="entry name" value="Ribonuclease H-like"/>
    <property type="match status" value="1"/>
</dbReference>
<dbReference type="InterPro" id="IPR012337">
    <property type="entry name" value="RNaseH-like_sf"/>
</dbReference>
<keyword evidence="3" id="KW-1185">Reference proteome</keyword>
<dbReference type="InterPro" id="IPR050951">
    <property type="entry name" value="Retrovirus_Pol_polyprotein"/>
</dbReference>
<dbReference type="InterPro" id="IPR001584">
    <property type="entry name" value="Integrase_cat-core"/>
</dbReference>
<dbReference type="GO" id="GO:0015074">
    <property type="term" value="P:DNA integration"/>
    <property type="evidence" value="ECO:0007669"/>
    <property type="project" value="InterPro"/>
</dbReference>
<evidence type="ECO:0000313" key="2">
    <source>
        <dbReference type="EMBL" id="KAH7427571.1"/>
    </source>
</evidence>
<protein>
    <recommendedName>
        <fullName evidence="1">Integrase catalytic domain-containing protein</fullName>
    </recommendedName>
</protein>
<comment type="caution">
    <text evidence="2">The sequence shown here is derived from an EMBL/GenBank/DDBJ whole genome shotgun (WGS) entry which is preliminary data.</text>
</comment>
<dbReference type="AlphaFoldDB" id="A0A8T2TV64"/>
<name>A0A8T2TV64_CERRI</name>
<accession>A0A8T2TV64</accession>